<protein>
    <submittedName>
        <fullName evidence="2">Uncharacterized protein</fullName>
    </submittedName>
</protein>
<keyword evidence="3" id="KW-1185">Reference proteome</keyword>
<evidence type="ECO:0000313" key="3">
    <source>
        <dbReference type="Proteomes" id="UP001239994"/>
    </source>
</evidence>
<proteinExistence type="predicted"/>
<sequence>MHVQVQVRKQRSHTEPRRVTGTGITISSPQSRTLWTPVHRRDIPSSWPRFKELQGTIFLGGGPVHGPGSDIAESYSEQLDHEDRYSEMDSAGSYNPCPCLDDPLG</sequence>
<evidence type="ECO:0000256" key="1">
    <source>
        <dbReference type="SAM" id="MobiDB-lite"/>
    </source>
</evidence>
<organism evidence="2 3">
    <name type="scientific">Electrophorus voltai</name>
    <dbReference type="NCBI Taxonomy" id="2609070"/>
    <lineage>
        <taxon>Eukaryota</taxon>
        <taxon>Metazoa</taxon>
        <taxon>Chordata</taxon>
        <taxon>Craniata</taxon>
        <taxon>Vertebrata</taxon>
        <taxon>Euteleostomi</taxon>
        <taxon>Actinopterygii</taxon>
        <taxon>Neopterygii</taxon>
        <taxon>Teleostei</taxon>
        <taxon>Ostariophysi</taxon>
        <taxon>Gymnotiformes</taxon>
        <taxon>Gymnotoidei</taxon>
        <taxon>Gymnotidae</taxon>
        <taxon>Electrophorus</taxon>
    </lineage>
</organism>
<dbReference type="EMBL" id="JAROKS010000008">
    <property type="protein sequence ID" value="KAK1802016.1"/>
    <property type="molecule type" value="Genomic_DNA"/>
</dbReference>
<gene>
    <name evidence="2" type="ORF">P4O66_022250</name>
</gene>
<feature type="region of interest" description="Disordered" evidence="1">
    <location>
        <begin position="1"/>
        <end position="28"/>
    </location>
</feature>
<name>A0AAD8ZPE8_9TELE</name>
<reference evidence="2" key="1">
    <citation type="submission" date="2023-03" db="EMBL/GenBank/DDBJ databases">
        <title>Electrophorus voltai genome.</title>
        <authorList>
            <person name="Bian C."/>
        </authorList>
    </citation>
    <scope>NUCLEOTIDE SEQUENCE</scope>
    <source>
        <strain evidence="2">CB-2022</strain>
        <tissue evidence="2">Muscle</tissue>
    </source>
</reference>
<feature type="region of interest" description="Disordered" evidence="1">
    <location>
        <begin position="82"/>
        <end position="105"/>
    </location>
</feature>
<dbReference type="AlphaFoldDB" id="A0AAD8ZPE8"/>
<accession>A0AAD8ZPE8</accession>
<evidence type="ECO:0000313" key="2">
    <source>
        <dbReference type="EMBL" id="KAK1802016.1"/>
    </source>
</evidence>
<dbReference type="Proteomes" id="UP001239994">
    <property type="component" value="Unassembled WGS sequence"/>
</dbReference>
<comment type="caution">
    <text evidence="2">The sequence shown here is derived from an EMBL/GenBank/DDBJ whole genome shotgun (WGS) entry which is preliminary data.</text>
</comment>